<evidence type="ECO:0000313" key="4">
    <source>
        <dbReference type="Proteomes" id="UP000694380"/>
    </source>
</evidence>
<reference evidence="3" key="1">
    <citation type="submission" date="2025-08" db="UniProtKB">
        <authorList>
            <consortium name="Ensembl"/>
        </authorList>
    </citation>
    <scope>IDENTIFICATION</scope>
</reference>
<evidence type="ECO:0008006" key="5">
    <source>
        <dbReference type="Google" id="ProtNLM"/>
    </source>
</evidence>
<sequence>MTFYPRPHLRVVLFEKENKGSRFPLAPAQSAPPSFLTSCLLPSVIDGGRGQHRTPTSIRAPLCTSHEGGGEDFHKRRAGRGWVFGQSRRGSVLCGRFESRGLPLGSLAGREPLQPRAREAETPPRPPHARAARMPKTPRKSEVLASSLVSSVNHALGKLLDIWHQIGIKEEMQLERMQAVKQHIEDLLNEMITEECQLKERIESSIERRKKELTSLRNELSLDPYLAEEGISILQMEKDLRLALDATLKEKNERLEELKQLQQQDEKLCAELFATPYYIPTGSIPSRSQLEELKEHVRMRSDEKKQRLEVFLKLRNEIRQYNEEIGHTPDSTLEKEALSDDEEPFCLTNKNIEALQTLVNKLQLKKESVISTREALKEKVRLLWNRLRWPVEKQEQCKMNIKGSITQEVTKWEEELLRLEELKKENLKGVIGKVRQELDLYWEKCLYSTEQKSAFHPYYDDNFTEDLLNQHDEEVMKMKLLYEKNKALYDGIAKWEATWKQFMELEKKSTNPNRLVNRGGTLLKEERERSKIHKLLTKLGEDLKRSIESWEKEQGCNFLIKGQRFLDYMANQWEQHKLKKEQERLTKKEDSAVLKTPMKRHAGSTTQTPLKTRKLHGVSNLTVLRAASCISLTSTGTAAVARTPIPVCKTPSKSTPPDSLQPARLQEGKENQQPSKSNNQFSYLDFTKDLSKKTSNTSGIFNSTVNENRY</sequence>
<feature type="coiled-coil region" evidence="1">
    <location>
        <begin position="174"/>
        <end position="271"/>
    </location>
</feature>
<protein>
    <recommendedName>
        <fullName evidence="5">Protein regulator of cytokinesis 1</fullName>
    </recommendedName>
</protein>
<dbReference type="GO" id="GO:0051256">
    <property type="term" value="P:mitotic spindle midzone assembly"/>
    <property type="evidence" value="ECO:0007669"/>
    <property type="project" value="TreeGrafter"/>
</dbReference>
<reference evidence="3" key="2">
    <citation type="submission" date="2025-09" db="UniProtKB">
        <authorList>
            <consortium name="Ensembl"/>
        </authorList>
    </citation>
    <scope>IDENTIFICATION</scope>
</reference>
<accession>A0A8C3IAX9</accession>
<gene>
    <name evidence="3" type="primary">LOC101946266</name>
</gene>
<feature type="compositionally biased region" description="Basic residues" evidence="2">
    <location>
        <begin position="127"/>
        <end position="138"/>
    </location>
</feature>
<dbReference type="Pfam" id="PF03999">
    <property type="entry name" value="MAP65_ASE1"/>
    <property type="match status" value="1"/>
</dbReference>
<evidence type="ECO:0000313" key="3">
    <source>
        <dbReference type="Ensembl" id="ENSCPBP00000030798.1"/>
    </source>
</evidence>
<evidence type="ECO:0000256" key="2">
    <source>
        <dbReference type="SAM" id="MobiDB-lite"/>
    </source>
</evidence>
<dbReference type="GO" id="GO:1990023">
    <property type="term" value="C:mitotic spindle midzone"/>
    <property type="evidence" value="ECO:0007669"/>
    <property type="project" value="TreeGrafter"/>
</dbReference>
<dbReference type="GO" id="GO:0005737">
    <property type="term" value="C:cytoplasm"/>
    <property type="evidence" value="ECO:0007669"/>
    <property type="project" value="TreeGrafter"/>
</dbReference>
<proteinExistence type="predicted"/>
<feature type="coiled-coil region" evidence="1">
    <location>
        <begin position="359"/>
        <end position="422"/>
    </location>
</feature>
<dbReference type="Ensembl" id="ENSCPBT00000036258.1">
    <property type="protein sequence ID" value="ENSCPBP00000030798.1"/>
    <property type="gene ID" value="ENSCPBG00000021655.1"/>
</dbReference>
<dbReference type="GO" id="GO:0008017">
    <property type="term" value="F:microtubule binding"/>
    <property type="evidence" value="ECO:0007669"/>
    <property type="project" value="InterPro"/>
</dbReference>
<name>A0A8C3IAX9_CHRPI</name>
<dbReference type="Gene3D" id="1.20.58.1520">
    <property type="match status" value="1"/>
</dbReference>
<feature type="region of interest" description="Disordered" evidence="2">
    <location>
        <begin position="646"/>
        <end position="681"/>
    </location>
</feature>
<dbReference type="Proteomes" id="UP000694380">
    <property type="component" value="Unplaced"/>
</dbReference>
<dbReference type="AlphaFoldDB" id="A0A8C3IAX9"/>
<dbReference type="GeneTree" id="ENSGT00390000009453"/>
<keyword evidence="1" id="KW-0175">Coiled coil</keyword>
<keyword evidence="4" id="KW-1185">Reference proteome</keyword>
<feature type="compositionally biased region" description="Polar residues" evidence="2">
    <location>
        <begin position="671"/>
        <end position="681"/>
    </location>
</feature>
<dbReference type="PANTHER" id="PTHR19321">
    <property type="entry name" value="PROTEIN REGULATOR OF CYTOKINESIS 1 PRC1-RELATED"/>
    <property type="match status" value="1"/>
</dbReference>
<feature type="region of interest" description="Disordered" evidence="2">
    <location>
        <begin position="105"/>
        <end position="141"/>
    </location>
</feature>
<organism evidence="3 4">
    <name type="scientific">Chrysemys picta bellii</name>
    <name type="common">Western painted turtle</name>
    <name type="synonym">Emys bellii</name>
    <dbReference type="NCBI Taxonomy" id="8478"/>
    <lineage>
        <taxon>Eukaryota</taxon>
        <taxon>Metazoa</taxon>
        <taxon>Chordata</taxon>
        <taxon>Craniata</taxon>
        <taxon>Vertebrata</taxon>
        <taxon>Euteleostomi</taxon>
        <taxon>Archelosauria</taxon>
        <taxon>Testudinata</taxon>
        <taxon>Testudines</taxon>
        <taxon>Cryptodira</taxon>
        <taxon>Durocryptodira</taxon>
        <taxon>Testudinoidea</taxon>
        <taxon>Emydidae</taxon>
        <taxon>Chrysemys</taxon>
    </lineage>
</organism>
<dbReference type="PANTHER" id="PTHR19321:SF6">
    <property type="entry name" value="PROTEIN REGULATOR OF CYTOKINESIS 1"/>
    <property type="match status" value="1"/>
</dbReference>
<evidence type="ECO:0000256" key="1">
    <source>
        <dbReference type="SAM" id="Coils"/>
    </source>
</evidence>
<dbReference type="InterPro" id="IPR007145">
    <property type="entry name" value="MAP65_Ase1_PRC1"/>
</dbReference>